<proteinExistence type="predicted"/>
<feature type="region of interest" description="Disordered" evidence="1">
    <location>
        <begin position="34"/>
        <end position="59"/>
    </location>
</feature>
<reference evidence="2 3" key="1">
    <citation type="submission" date="2018-03" db="EMBL/GenBank/DDBJ databases">
        <authorList>
            <person name="Guldener U."/>
        </authorList>
    </citation>
    <scope>NUCLEOTIDE SEQUENCE [LARGE SCALE GENOMIC DNA]</scope>
    <source>
        <strain evidence="2 3">DAOM196992</strain>
    </source>
</reference>
<gene>
    <name evidence="2" type="ORF">PSFLO_07401</name>
</gene>
<accession>A0A5C3FC36</accession>
<keyword evidence="3" id="KW-1185">Reference proteome</keyword>
<dbReference type="AlphaFoldDB" id="A0A5C3FC36"/>
<evidence type="ECO:0000256" key="1">
    <source>
        <dbReference type="SAM" id="MobiDB-lite"/>
    </source>
</evidence>
<organism evidence="2 3">
    <name type="scientific">Pseudozyma flocculosa</name>
    <dbReference type="NCBI Taxonomy" id="84751"/>
    <lineage>
        <taxon>Eukaryota</taxon>
        <taxon>Fungi</taxon>
        <taxon>Dikarya</taxon>
        <taxon>Basidiomycota</taxon>
        <taxon>Ustilaginomycotina</taxon>
        <taxon>Ustilaginomycetes</taxon>
        <taxon>Ustilaginales</taxon>
        <taxon>Ustilaginaceae</taxon>
        <taxon>Pseudozyma</taxon>
    </lineage>
</organism>
<sequence length="228" mass="23765">MPLVSPLEPYGNFGSPFRITGGLVRAPFHRAPPRSAQAKLSGATTDESAGRCLGPVRSQNGTLWPEHRASSVLARQAATRAGSFYDGRAGVEPLSADAALQRRAAAAAAHQPDRPPTQACFPSLAAHLVRPGQACPAAKQIDPLLVGALPPVLDPGLQTPGPTQYPTASHRPAILTRGSASTSMPWHHRPPWQGACLPTYKEQRSAVAVAFAVAVTALCPCLAIASSP</sequence>
<dbReference type="Proteomes" id="UP000323386">
    <property type="component" value="Unassembled WGS sequence"/>
</dbReference>
<protein>
    <submittedName>
        <fullName evidence="2">Uncharacterized protein</fullName>
    </submittedName>
</protein>
<evidence type="ECO:0000313" key="2">
    <source>
        <dbReference type="EMBL" id="SPO41918.1"/>
    </source>
</evidence>
<name>A0A5C3FC36_9BASI</name>
<evidence type="ECO:0000313" key="3">
    <source>
        <dbReference type="Proteomes" id="UP000323386"/>
    </source>
</evidence>
<dbReference type="EMBL" id="OOIP01000033">
    <property type="protein sequence ID" value="SPO41918.1"/>
    <property type="molecule type" value="Genomic_DNA"/>
</dbReference>